<organism evidence="2 3">
    <name type="scientific">Acrasis kona</name>
    <dbReference type="NCBI Taxonomy" id="1008807"/>
    <lineage>
        <taxon>Eukaryota</taxon>
        <taxon>Discoba</taxon>
        <taxon>Heterolobosea</taxon>
        <taxon>Tetramitia</taxon>
        <taxon>Eutetramitia</taxon>
        <taxon>Acrasidae</taxon>
        <taxon>Acrasis</taxon>
    </lineage>
</organism>
<gene>
    <name evidence="2" type="ORF">AKO1_000638</name>
</gene>
<dbReference type="Gene3D" id="3.90.640.10">
    <property type="entry name" value="Actin, Chain A, domain 4"/>
    <property type="match status" value="1"/>
</dbReference>
<evidence type="ECO:0000256" key="1">
    <source>
        <dbReference type="RuleBase" id="RU000487"/>
    </source>
</evidence>
<dbReference type="Pfam" id="PF00022">
    <property type="entry name" value="Actin"/>
    <property type="match status" value="2"/>
</dbReference>
<dbReference type="SMART" id="SM00268">
    <property type="entry name" value="ACTIN"/>
    <property type="match status" value="1"/>
</dbReference>
<dbReference type="Gene3D" id="3.30.420.40">
    <property type="match status" value="2"/>
</dbReference>
<dbReference type="SUPFAM" id="SSF53067">
    <property type="entry name" value="Actin-like ATPase domain"/>
    <property type="match status" value="1"/>
</dbReference>
<dbReference type="Proteomes" id="UP001431209">
    <property type="component" value="Unassembled WGS sequence"/>
</dbReference>
<name>A0AAW2ZSN2_9EUKA</name>
<dbReference type="PANTHER" id="PTHR11937">
    <property type="entry name" value="ACTIN"/>
    <property type="match status" value="1"/>
</dbReference>
<sequence>MTTQQPTQPDDTCYVLQIGSYDIKYGSSDFDAPKSCPNCVAFPTDSSKATVKKFPKKQGVREKQLIRIRGQLLADRGIISKDDIEKDTYFEKISIKERSAIEEHPSSHILHSPTKHRNLPIHNLLGSNTSFQYVLPVVSDLLVGQDALDKCKEENVEGVIPNYELFHVFWKGRLNVDRNNSITVAKALDCVEALFSHIFKSRMSLTQDKINTSSLILITPDQMIDQAEHIDLLSVLDVLFHRIGFQNIIIQRESVAATFGAGVSNVCVVDMGESKTSISMVDDGELVSSIDYVCGGYHIIQTLLFILNQSQLPLPGVNTDAHINDRQALRSIMETHCNADVKGSEKESYRLVEFLDRRNRTKYKMEVGDPLYISTLAYFNPKLLGKNRQEGPLDVHFSSKAEEESSDVHHEETVTDAEHFLSTKNFKSLSQQVISSQDDALLEAISSTKKKRNGKKTEIAEAAEASSLKDKKAKVIPGLDRLVVKVLKKSGIEFSKTSSKGRKQQVNILLVGGCSQIKEFPNLLKTKIEEHLTNKLKITNIQLNISSNDRDKGTDVRFMSWTGGCVLSQLESAKEMYITRQEYSAQGIKVVLERSPI</sequence>
<accession>A0AAW2ZSN2</accession>
<dbReference type="AlphaFoldDB" id="A0AAW2ZSN2"/>
<proteinExistence type="inferred from homology"/>
<keyword evidence="3" id="KW-1185">Reference proteome</keyword>
<reference evidence="2 3" key="1">
    <citation type="submission" date="2024-03" db="EMBL/GenBank/DDBJ databases">
        <title>The Acrasis kona genome and developmental transcriptomes reveal deep origins of eukaryotic multicellular pathways.</title>
        <authorList>
            <person name="Sheikh S."/>
            <person name="Fu C.-J."/>
            <person name="Brown M.W."/>
            <person name="Baldauf S.L."/>
        </authorList>
    </citation>
    <scope>NUCLEOTIDE SEQUENCE [LARGE SCALE GENOMIC DNA]</scope>
    <source>
        <strain evidence="2 3">ATCC MYA-3509</strain>
    </source>
</reference>
<comment type="caution">
    <text evidence="2">The sequence shown here is derived from an EMBL/GenBank/DDBJ whole genome shotgun (WGS) entry which is preliminary data.</text>
</comment>
<evidence type="ECO:0000313" key="2">
    <source>
        <dbReference type="EMBL" id="KAL0491729.1"/>
    </source>
</evidence>
<protein>
    <submittedName>
        <fullName evidence="2">Actin-related protein</fullName>
    </submittedName>
</protein>
<dbReference type="InterPro" id="IPR043129">
    <property type="entry name" value="ATPase_NBD"/>
</dbReference>
<dbReference type="EMBL" id="JAOPGA020001853">
    <property type="protein sequence ID" value="KAL0491729.1"/>
    <property type="molecule type" value="Genomic_DNA"/>
</dbReference>
<dbReference type="InterPro" id="IPR004000">
    <property type="entry name" value="Actin"/>
</dbReference>
<evidence type="ECO:0000313" key="3">
    <source>
        <dbReference type="Proteomes" id="UP001431209"/>
    </source>
</evidence>
<comment type="similarity">
    <text evidence="1">Belongs to the actin family.</text>
</comment>